<evidence type="ECO:0000313" key="1">
    <source>
        <dbReference type="EMBL" id="CAD8141826.1"/>
    </source>
</evidence>
<evidence type="ECO:0000313" key="2">
    <source>
        <dbReference type="Proteomes" id="UP000689195"/>
    </source>
</evidence>
<gene>
    <name evidence="1" type="ORF">PPENT_87.1.T0100327</name>
</gene>
<dbReference type="AlphaFoldDB" id="A0A8S1SR00"/>
<dbReference type="Proteomes" id="UP000689195">
    <property type="component" value="Unassembled WGS sequence"/>
</dbReference>
<accession>A0A8S1SR00</accession>
<name>A0A8S1SR00_9CILI</name>
<proteinExistence type="predicted"/>
<dbReference type="OrthoDB" id="1305at2759"/>
<organism evidence="1 2">
    <name type="scientific">Paramecium pentaurelia</name>
    <dbReference type="NCBI Taxonomy" id="43138"/>
    <lineage>
        <taxon>Eukaryota</taxon>
        <taxon>Sar</taxon>
        <taxon>Alveolata</taxon>
        <taxon>Ciliophora</taxon>
        <taxon>Intramacronucleata</taxon>
        <taxon>Oligohymenophorea</taxon>
        <taxon>Peniculida</taxon>
        <taxon>Parameciidae</taxon>
        <taxon>Paramecium</taxon>
    </lineage>
</organism>
<protein>
    <submittedName>
        <fullName evidence="1">Uncharacterized protein</fullName>
    </submittedName>
</protein>
<reference evidence="1" key="1">
    <citation type="submission" date="2021-01" db="EMBL/GenBank/DDBJ databases">
        <authorList>
            <consortium name="Genoscope - CEA"/>
            <person name="William W."/>
        </authorList>
    </citation>
    <scope>NUCLEOTIDE SEQUENCE</scope>
</reference>
<comment type="caution">
    <text evidence="1">The sequence shown here is derived from an EMBL/GenBank/DDBJ whole genome shotgun (WGS) entry which is preliminary data.</text>
</comment>
<dbReference type="EMBL" id="CAJJDO010000010">
    <property type="protein sequence ID" value="CAD8141826.1"/>
    <property type="molecule type" value="Genomic_DNA"/>
</dbReference>
<keyword evidence="2" id="KW-1185">Reference proteome</keyword>
<sequence>MNSNWQNEFNWIHVSGILISQENENMQIDLVPQRKDVLNELKMEIHPSVSIKKQLNYDDETGWSWHKSWNLPEIEYNINSLPNQIQLQQGTLFVQIFAVKALEKPLQYKNLGIKGESKKQIIDQQVNFRCLKFTTTSYNNDHKKFHLMIILLYSPVNDQNMVLSSIISPEIYVDSRKFARFHNIPIYQPSFTELFHYDLLYSIITKRETKNKSVKMIKIENSIIGFINYFTASNIRNKIKHPIFLALRFSMENQKKIKLLISLQNEDNILQKKAMELIQQLENGCYEIYTQQCYLPANIIQIEDLQLLILQYGELYQKSQKQNQKNKNSTNIKTQSQSQIDNIVVQKVKIEQFPNTNNQPILTTKYEFQNSVKKEEDQYVQQQIQQNIYQQYAQNANINQSQLYFQSYLNQTYQNYVTVQNSQSLNQYFYPYPFTSSQYIQWKYI</sequence>